<gene>
    <name evidence="3" type="ORF">CLEI1391_LOCUS14142</name>
</gene>
<dbReference type="AlphaFoldDB" id="A0A7S0WWK7"/>
<protein>
    <submittedName>
        <fullName evidence="3">Uncharacterized protein</fullName>
    </submittedName>
</protein>
<reference evidence="3" key="1">
    <citation type="submission" date="2021-01" db="EMBL/GenBank/DDBJ databases">
        <authorList>
            <person name="Corre E."/>
            <person name="Pelletier E."/>
            <person name="Niang G."/>
            <person name="Scheremetjew M."/>
            <person name="Finn R."/>
            <person name="Kale V."/>
            <person name="Holt S."/>
            <person name="Cochrane G."/>
            <person name="Meng A."/>
            <person name="Brown T."/>
            <person name="Cohen L."/>
        </authorList>
    </citation>
    <scope>NUCLEOTIDE SEQUENCE</scope>
    <source>
        <strain evidence="3">SAG 11-49</strain>
    </source>
</reference>
<feature type="region of interest" description="Disordered" evidence="1">
    <location>
        <begin position="1"/>
        <end position="26"/>
    </location>
</feature>
<dbReference type="PANTHER" id="PTHR34965:SF1">
    <property type="entry name" value="OS07G0118300 PROTEIN"/>
    <property type="match status" value="1"/>
</dbReference>
<proteinExistence type="predicted"/>
<keyword evidence="2" id="KW-0472">Membrane</keyword>
<organism evidence="3">
    <name type="scientific">Chlamydomonas leiostraca</name>
    <dbReference type="NCBI Taxonomy" id="1034604"/>
    <lineage>
        <taxon>Eukaryota</taxon>
        <taxon>Viridiplantae</taxon>
        <taxon>Chlorophyta</taxon>
        <taxon>core chlorophytes</taxon>
        <taxon>Chlorophyceae</taxon>
        <taxon>CS clade</taxon>
        <taxon>Chlamydomonadales</taxon>
        <taxon>Chlamydomonadaceae</taxon>
        <taxon>Chlamydomonas</taxon>
    </lineage>
</organism>
<evidence type="ECO:0000256" key="1">
    <source>
        <dbReference type="SAM" id="MobiDB-lite"/>
    </source>
</evidence>
<feature type="compositionally biased region" description="Low complexity" evidence="1">
    <location>
        <begin position="1"/>
        <end position="16"/>
    </location>
</feature>
<feature type="transmembrane region" description="Helical" evidence="2">
    <location>
        <begin position="196"/>
        <end position="219"/>
    </location>
</feature>
<accession>A0A7S0WWK7</accession>
<dbReference type="EMBL" id="HBFB01025224">
    <property type="protein sequence ID" value="CAD8688761.1"/>
    <property type="molecule type" value="Transcribed_RNA"/>
</dbReference>
<evidence type="ECO:0000313" key="3">
    <source>
        <dbReference type="EMBL" id="CAD8688761.1"/>
    </source>
</evidence>
<name>A0A7S0WWK7_9CHLO</name>
<keyword evidence="2" id="KW-0812">Transmembrane</keyword>
<evidence type="ECO:0000256" key="2">
    <source>
        <dbReference type="SAM" id="Phobius"/>
    </source>
</evidence>
<dbReference type="PANTHER" id="PTHR34965">
    <property type="entry name" value="OS07G0118300 PROTEIN"/>
    <property type="match status" value="1"/>
</dbReference>
<keyword evidence="2" id="KW-1133">Transmembrane helix</keyword>
<sequence length="257" mass="26622">MDIEGGKPSTSKGTSSKAKEHAPAPQHQPRDCFLAFCRGVNAVTALSALLCGVAHAMAVSTGLAVAAQMGSSPPALTLMQVLRLYAIGVAVLCMLLESEWECVMRGAGRVMESWVGRALVQGLLAVMTLCVARSDAGLVISAGHGDAAAAVLCSTAVRAGVAVGETLQASGPLHPHEAPYGGPTDFARSLHVYRQVAGYSMLGCAGFYLTAGALCVGALKQARYKWHAERARAERELVALDAARAELASALAAYSKE</sequence>